<proteinExistence type="predicted"/>
<name>A0A0U3CPH2_9CAUD</name>
<evidence type="ECO:0000313" key="1">
    <source>
        <dbReference type="EMBL" id="ALT58059.1"/>
    </source>
</evidence>
<reference evidence="1 2" key="1">
    <citation type="submission" date="2015-12" db="EMBL/GenBank/DDBJ databases">
        <title>In silico genomic study of Pseudomonas phage SM1.</title>
        <authorList>
            <person name="Zawawi N.A.M."/>
            <person name="Mat-Arip Y."/>
            <person name="Wan-Jauhari W.K."/>
            <person name="Fauzi A.A."/>
            <person name="Yee F.J."/>
        </authorList>
    </citation>
    <scope>NUCLEOTIDE SEQUENCE [LARGE SCALE GENOMIC DNA]</scope>
</reference>
<organism evidence="1 2">
    <name type="scientific">Pseudomonas phage SM1</name>
    <dbReference type="NCBI Taxonomy" id="1772332"/>
    <lineage>
        <taxon>Viruses</taxon>
        <taxon>Duplodnaviria</taxon>
        <taxon>Heunggongvirae</taxon>
        <taxon>Uroviricota</taxon>
        <taxon>Caudoviricetes</taxon>
        <taxon>Samunavirus</taxon>
        <taxon>Samunavirus SM1</taxon>
    </lineage>
</organism>
<protein>
    <submittedName>
        <fullName evidence="1">Uncharacterized protein</fullName>
    </submittedName>
</protein>
<keyword evidence="2" id="KW-1185">Reference proteome</keyword>
<dbReference type="EMBL" id="KU245542">
    <property type="protein sequence ID" value="ALT58059.1"/>
    <property type="molecule type" value="Genomic_DNA"/>
</dbReference>
<dbReference type="Proteomes" id="UP000224832">
    <property type="component" value="Segment"/>
</dbReference>
<accession>A0A0U3CPH2</accession>
<sequence length="106" mass="11534">MNGPTMCHTRGDSFVVQGRVSQDGIPVDITDWVIRSQVRNGSEVVAELVISMTDATKGLYRAEALDTTNWPLVTLDIDIHYAMPGGYKYTTPTGKVAVKPGGYYAP</sequence>
<dbReference type="OrthoDB" id="18090at10239"/>
<gene>
    <name evidence="1" type="ORF">SM1_068</name>
</gene>
<evidence type="ECO:0000313" key="2">
    <source>
        <dbReference type="Proteomes" id="UP000224832"/>
    </source>
</evidence>